<dbReference type="Proteomes" id="UP000015105">
    <property type="component" value="Chromosome 5D"/>
</dbReference>
<reference evidence="1" key="5">
    <citation type="journal article" date="2021" name="G3 (Bethesda)">
        <title>Aegilops tauschii genome assembly Aet v5.0 features greater sequence contiguity and improved annotation.</title>
        <authorList>
            <person name="Wang L."/>
            <person name="Zhu T."/>
            <person name="Rodriguez J.C."/>
            <person name="Deal K.R."/>
            <person name="Dubcovsky J."/>
            <person name="McGuire P.E."/>
            <person name="Lux T."/>
            <person name="Spannagl M."/>
            <person name="Mayer K.F.X."/>
            <person name="Baldrich P."/>
            <person name="Meyers B.C."/>
            <person name="Huo N."/>
            <person name="Gu Y.Q."/>
            <person name="Zhou H."/>
            <person name="Devos K.M."/>
            <person name="Bennetzen J.L."/>
            <person name="Unver T."/>
            <person name="Budak H."/>
            <person name="Gulick P.J."/>
            <person name="Galiba G."/>
            <person name="Kalapos B."/>
            <person name="Nelson D.R."/>
            <person name="Li P."/>
            <person name="You F.M."/>
            <person name="Luo M.C."/>
            <person name="Dvorak J."/>
        </authorList>
    </citation>
    <scope>NUCLEOTIDE SEQUENCE [LARGE SCALE GENOMIC DNA]</scope>
    <source>
        <strain evidence="1">cv. AL8/78</strain>
    </source>
</reference>
<protein>
    <submittedName>
        <fullName evidence="1">Uncharacterized protein</fullName>
    </submittedName>
</protein>
<reference evidence="2" key="1">
    <citation type="journal article" date="2014" name="Science">
        <title>Ancient hybridizations among the ancestral genomes of bread wheat.</title>
        <authorList>
            <consortium name="International Wheat Genome Sequencing Consortium,"/>
            <person name="Marcussen T."/>
            <person name="Sandve S.R."/>
            <person name="Heier L."/>
            <person name="Spannagl M."/>
            <person name="Pfeifer M."/>
            <person name="Jakobsen K.S."/>
            <person name="Wulff B.B."/>
            <person name="Steuernagel B."/>
            <person name="Mayer K.F."/>
            <person name="Olsen O.A."/>
        </authorList>
    </citation>
    <scope>NUCLEOTIDE SEQUENCE [LARGE SCALE GENOMIC DNA]</scope>
    <source>
        <strain evidence="2">cv. AL8/78</strain>
    </source>
</reference>
<reference evidence="1" key="3">
    <citation type="journal article" date="2017" name="Nature">
        <title>Genome sequence of the progenitor of the wheat D genome Aegilops tauschii.</title>
        <authorList>
            <person name="Luo M.C."/>
            <person name="Gu Y.Q."/>
            <person name="Puiu D."/>
            <person name="Wang H."/>
            <person name="Twardziok S.O."/>
            <person name="Deal K.R."/>
            <person name="Huo N."/>
            <person name="Zhu T."/>
            <person name="Wang L."/>
            <person name="Wang Y."/>
            <person name="McGuire P.E."/>
            <person name="Liu S."/>
            <person name="Long H."/>
            <person name="Ramasamy R.K."/>
            <person name="Rodriguez J.C."/>
            <person name="Van S.L."/>
            <person name="Yuan L."/>
            <person name="Wang Z."/>
            <person name="Xia Z."/>
            <person name="Xiao L."/>
            <person name="Anderson O.D."/>
            <person name="Ouyang S."/>
            <person name="Liang Y."/>
            <person name="Zimin A.V."/>
            <person name="Pertea G."/>
            <person name="Qi P."/>
            <person name="Bennetzen J.L."/>
            <person name="Dai X."/>
            <person name="Dawson M.W."/>
            <person name="Muller H.G."/>
            <person name="Kugler K."/>
            <person name="Rivarola-Duarte L."/>
            <person name="Spannagl M."/>
            <person name="Mayer K.F.X."/>
            <person name="Lu F.H."/>
            <person name="Bevan M.W."/>
            <person name="Leroy P."/>
            <person name="Li P."/>
            <person name="You F.M."/>
            <person name="Sun Q."/>
            <person name="Liu Z."/>
            <person name="Lyons E."/>
            <person name="Wicker T."/>
            <person name="Salzberg S.L."/>
            <person name="Devos K.M."/>
            <person name="Dvorak J."/>
        </authorList>
    </citation>
    <scope>NUCLEOTIDE SEQUENCE [LARGE SCALE GENOMIC DNA]</scope>
    <source>
        <strain evidence="1">cv. AL8/78</strain>
    </source>
</reference>
<keyword evidence="2" id="KW-1185">Reference proteome</keyword>
<reference evidence="2" key="2">
    <citation type="journal article" date="2017" name="Nat. Plants">
        <title>The Aegilops tauschii genome reveals multiple impacts of transposons.</title>
        <authorList>
            <person name="Zhao G."/>
            <person name="Zou C."/>
            <person name="Li K."/>
            <person name="Wang K."/>
            <person name="Li T."/>
            <person name="Gao L."/>
            <person name="Zhang X."/>
            <person name="Wang H."/>
            <person name="Yang Z."/>
            <person name="Liu X."/>
            <person name="Jiang W."/>
            <person name="Mao L."/>
            <person name="Kong X."/>
            <person name="Jiao Y."/>
            <person name="Jia J."/>
        </authorList>
    </citation>
    <scope>NUCLEOTIDE SEQUENCE [LARGE SCALE GENOMIC DNA]</scope>
    <source>
        <strain evidence="2">cv. AL8/78</strain>
    </source>
</reference>
<dbReference type="AlphaFoldDB" id="A0A453KM82"/>
<dbReference type="Gramene" id="AET5Gv20456000.3">
    <property type="protein sequence ID" value="AET5Gv20456000.3"/>
    <property type="gene ID" value="AET5Gv20456000"/>
</dbReference>
<sequence length="55" mass="6021">MLALLFVVCLVLLMGFSVLILKESSKLLSVGLLGLVHQTDDSKWRPDACNGMFVV</sequence>
<evidence type="ECO:0000313" key="1">
    <source>
        <dbReference type="EnsemblPlants" id="AET5Gv20456000.3"/>
    </source>
</evidence>
<name>A0A453KM82_AEGTS</name>
<accession>A0A453KM82</accession>
<evidence type="ECO:0000313" key="2">
    <source>
        <dbReference type="Proteomes" id="UP000015105"/>
    </source>
</evidence>
<reference evidence="1" key="4">
    <citation type="submission" date="2019-03" db="UniProtKB">
        <authorList>
            <consortium name="EnsemblPlants"/>
        </authorList>
    </citation>
    <scope>IDENTIFICATION</scope>
</reference>
<dbReference type="EnsemblPlants" id="AET5Gv20456000.3">
    <property type="protein sequence ID" value="AET5Gv20456000.3"/>
    <property type="gene ID" value="AET5Gv20456000"/>
</dbReference>
<proteinExistence type="predicted"/>
<organism evidence="1 2">
    <name type="scientific">Aegilops tauschii subsp. strangulata</name>
    <name type="common">Goatgrass</name>
    <dbReference type="NCBI Taxonomy" id="200361"/>
    <lineage>
        <taxon>Eukaryota</taxon>
        <taxon>Viridiplantae</taxon>
        <taxon>Streptophyta</taxon>
        <taxon>Embryophyta</taxon>
        <taxon>Tracheophyta</taxon>
        <taxon>Spermatophyta</taxon>
        <taxon>Magnoliopsida</taxon>
        <taxon>Liliopsida</taxon>
        <taxon>Poales</taxon>
        <taxon>Poaceae</taxon>
        <taxon>BOP clade</taxon>
        <taxon>Pooideae</taxon>
        <taxon>Triticodae</taxon>
        <taxon>Triticeae</taxon>
        <taxon>Triticinae</taxon>
        <taxon>Aegilops</taxon>
    </lineage>
</organism>